<keyword evidence="3" id="KW-1185">Reference proteome</keyword>
<feature type="chain" id="PRO_5020352357" evidence="1">
    <location>
        <begin position="27"/>
        <end position="136"/>
    </location>
</feature>
<dbReference type="AlphaFoldDB" id="A0A4R5TVH2"/>
<keyword evidence="1" id="KW-0732">Signal</keyword>
<sequence>MKSLVLRLLLCATLLFNGMASAVASAHVAMMALDAGAMAEAAQPEGHDMGVDCPHAAMQAAATQASPSHAAPASPAGVDTDCLQQCIDVCLQHCQAMITAMPAVATAPHAAAVPMPAPAGQAAPMRHPLLRPPIAG</sequence>
<organism evidence="2 3">
    <name type="scientific">Luteimonas aestuarii</name>
    <dbReference type="NCBI Taxonomy" id="453837"/>
    <lineage>
        <taxon>Bacteria</taxon>
        <taxon>Pseudomonadati</taxon>
        <taxon>Pseudomonadota</taxon>
        <taxon>Gammaproteobacteria</taxon>
        <taxon>Lysobacterales</taxon>
        <taxon>Lysobacteraceae</taxon>
        <taxon>Luteimonas</taxon>
    </lineage>
</organism>
<gene>
    <name evidence="2" type="ORF">E2F46_07795</name>
</gene>
<reference evidence="2 3" key="1">
    <citation type="submission" date="2019-03" db="EMBL/GenBank/DDBJ databases">
        <title>Luteimonas zhaokaii sp.nov., isolated from the rectal contents of Plateau pika in Yushu, Qinghai Province, China.</title>
        <authorList>
            <person name="Zhang G."/>
        </authorList>
    </citation>
    <scope>NUCLEOTIDE SEQUENCE [LARGE SCALE GENOMIC DNA]</scope>
    <source>
        <strain evidence="2 3">B9</strain>
    </source>
</reference>
<dbReference type="EMBL" id="SMTF01000004">
    <property type="protein sequence ID" value="TDK25060.1"/>
    <property type="molecule type" value="Genomic_DNA"/>
</dbReference>
<evidence type="ECO:0000313" key="2">
    <source>
        <dbReference type="EMBL" id="TDK25060.1"/>
    </source>
</evidence>
<comment type="caution">
    <text evidence="2">The sequence shown here is derived from an EMBL/GenBank/DDBJ whole genome shotgun (WGS) entry which is preliminary data.</text>
</comment>
<dbReference type="NCBIfam" id="NF033807">
    <property type="entry name" value="CopL_fam"/>
    <property type="match status" value="1"/>
</dbReference>
<dbReference type="Proteomes" id="UP000294796">
    <property type="component" value="Unassembled WGS sequence"/>
</dbReference>
<accession>A0A4R5TVH2</accession>
<name>A0A4R5TVH2_9GAMM</name>
<feature type="signal peptide" evidence="1">
    <location>
        <begin position="1"/>
        <end position="26"/>
    </location>
</feature>
<proteinExistence type="predicted"/>
<protein>
    <submittedName>
        <fullName evidence="2">CopL family metal-binding regulatory protein</fullName>
    </submittedName>
</protein>
<dbReference type="RefSeq" id="WP_133321512.1">
    <property type="nucleotide sequence ID" value="NZ_SMTF01000004.1"/>
</dbReference>
<evidence type="ECO:0000313" key="3">
    <source>
        <dbReference type="Proteomes" id="UP000294796"/>
    </source>
</evidence>
<dbReference type="InterPro" id="IPR048034">
    <property type="entry name" value="CopL-like"/>
</dbReference>
<evidence type="ECO:0000256" key="1">
    <source>
        <dbReference type="SAM" id="SignalP"/>
    </source>
</evidence>